<evidence type="ECO:0000313" key="8">
    <source>
        <dbReference type="EMBL" id="MCQ4615049.1"/>
    </source>
</evidence>
<evidence type="ECO:0000256" key="4">
    <source>
        <dbReference type="ARBA" id="ARBA00022837"/>
    </source>
</evidence>
<dbReference type="RefSeq" id="WP_256001357.1">
    <property type="nucleotide sequence ID" value="NZ_JAGPYW010000015.1"/>
</dbReference>
<sequence length="1132" mass="123163">MAKNRGRAADEARRAGSRVRTRLRRGVVVAAAALIVTPLVQVAGPTELQVQANAQAQGPALAETNPIKYKLLEVRPGKLGRSELESGDLATISRVEKLYKKIDFSGVAWRPSPTSGADAPRRYQVSVWAPETGVIAGVYDREVLSGKDSIYKWNPQKFLDDQSKINELDFDIKFTDGSVQERAVLPLRLLGLDGRLANDPDGDFDGDGVSNGEEAKKGANPFDARDRGVAKNPLPKLPETTTPTPTSTTTSAKPQPQPKPSPSSITSQPQPQPQPQPSSAQQTKPSSAKPTSTSVKPTTTTRKPYMAEQYDPYPGELLVRLKPGQEFRSGTPFGNAEVKVRSIRYKGEQNGRKSPALDHALVDASDGNRFVVKAKGLEAFAEAYEQEFGNSKPEFERVSKWFMNTFITHARVEVDYPDNSSDAKDFLIGFVGEDERVFSIPAADFDGDGVSNEDEVSLGTNPFSPDSTPHEKPKFAITSKSVKPGEVYEFVPSAKLDPNTKFLGAEGYQVSLTPDGNVRVVGSSDKWNHKFSFKVWDPLYEELATLHVESDFSEDWTPINVKAGTTLETNVMSPDEIASGMEIVSTKDELKAGGVPDWVSIGRDGEVFLKPPRSEGGSKGERRYWVRLSTGEQRVIKVNVLDPTPYAEEYKLQYPDVFVRLGEETRSHAPLATLTQGAEVFFNQPIPEEAQVSYSIEGETDASVVEREGTAEDGEQPGMVTFKATGDDLEAGDVVQVMVKASFSDGSTQHVPVYFNILPRQIAGSYNHAYETGREVLPGTPIVLHRTDVRNVPEGTDFVFFEDAEGNKNLNGWKVSVNRDTGNLVVRAPENGARPLDAVVTVSYPDGSSTDVPFHVGVKHSKPDAEAFTPRYAPETLTGGTRTSYEMLTPVPENTTFSIEENAGLDVSVDTKTGRITAVLPKDAPGGAKYNVRVRVKYPDGSEEFIDAELRKKAIADEERPRWSDIYVNAGDLASTPQGQRVPPETTFGIDASFAAKGWQVHVDKYSGRLQVLPDASVKPKSKVEVPVVVTYQDGSQRTVKVSAYVREPRQTAAPTPSTEAPTSTPTPTPSTPAPTPEPDPAPETGSSAAGWITVILGALGFLVGAGLLALQEVPVVQSNLRHLMRDLGLRR</sequence>
<organism evidence="8 9">
    <name type="scientific">Corynebacterium pseudogenitalium</name>
    <dbReference type="NCBI Taxonomy" id="38303"/>
    <lineage>
        <taxon>Bacteria</taxon>
        <taxon>Bacillati</taxon>
        <taxon>Actinomycetota</taxon>
        <taxon>Actinomycetes</taxon>
        <taxon>Mycobacteriales</taxon>
        <taxon>Corynebacteriaceae</taxon>
        <taxon>Corynebacterium</taxon>
    </lineage>
</organism>
<feature type="compositionally biased region" description="Low complexity" evidence="5">
    <location>
        <begin position="240"/>
        <end position="254"/>
    </location>
</feature>
<dbReference type="EMBL" id="JAGPYW010000015">
    <property type="protein sequence ID" value="MCQ4615049.1"/>
    <property type="molecule type" value="Genomic_DNA"/>
</dbReference>
<keyword evidence="3" id="KW-0732">Signal</keyword>
<dbReference type="AlphaFoldDB" id="A0ABD4TRW0"/>
<dbReference type="Pfam" id="PF18884">
    <property type="entry name" value="TSP3_bac"/>
    <property type="match status" value="2"/>
</dbReference>
<reference evidence="8 9" key="1">
    <citation type="submission" date="2021-04" db="EMBL/GenBank/DDBJ databases">
        <title>Corynebacterium genitalium sp. nov. and Corynebacterium genitalium sp. nov., two new species of the genus Corynebacterium.</title>
        <authorList>
            <person name="Jaen-Luchoro D."/>
            <person name="Pinyeiro-Iglesias B."/>
            <person name="Al-Shaer S."/>
            <person name="Karlsson R."/>
            <person name="Gonzales-Siles L."/>
            <person name="Cardew S."/>
            <person name="Jensie-Markopolous S."/>
            <person name="Ohlen M."/>
            <person name="Inganas E."/>
            <person name="Moore E.R.B."/>
        </authorList>
    </citation>
    <scope>NUCLEOTIDE SEQUENCE [LARGE SCALE GENOMIC DNA]</scope>
    <source>
        <strain evidence="8 9">CCUG 55013</strain>
    </source>
</reference>
<dbReference type="Proteomes" id="UP001205080">
    <property type="component" value="Unassembled WGS sequence"/>
</dbReference>
<comment type="subcellular location">
    <subcellularLocation>
        <location evidence="1">Secreted</location>
    </subcellularLocation>
</comment>
<evidence type="ECO:0000259" key="7">
    <source>
        <dbReference type="Pfam" id="PF18957"/>
    </source>
</evidence>
<evidence type="ECO:0000256" key="2">
    <source>
        <dbReference type="ARBA" id="ARBA00022525"/>
    </source>
</evidence>
<keyword evidence="6" id="KW-1133">Transmembrane helix</keyword>
<dbReference type="NCBIfam" id="NF038186">
    <property type="entry name" value="YPDG_rpt"/>
    <property type="match status" value="3"/>
</dbReference>
<protein>
    <submittedName>
        <fullName evidence="8">YPDG domain-containing protein</fullName>
    </submittedName>
</protein>
<feature type="domain" description="Long Rib" evidence="7">
    <location>
        <begin position="766"/>
        <end position="859"/>
    </location>
</feature>
<evidence type="ECO:0000256" key="1">
    <source>
        <dbReference type="ARBA" id="ARBA00004613"/>
    </source>
</evidence>
<feature type="region of interest" description="Disordered" evidence="5">
    <location>
        <begin position="195"/>
        <end position="309"/>
    </location>
</feature>
<feature type="compositionally biased region" description="Low complexity" evidence="5">
    <location>
        <begin position="1052"/>
        <end position="1064"/>
    </location>
</feature>
<dbReference type="Pfam" id="PF18957">
    <property type="entry name" value="RibLong"/>
    <property type="match status" value="3"/>
</dbReference>
<evidence type="ECO:0000256" key="3">
    <source>
        <dbReference type="ARBA" id="ARBA00022729"/>
    </source>
</evidence>
<keyword evidence="2" id="KW-0964">Secreted</keyword>
<feature type="domain" description="Long Rib" evidence="7">
    <location>
        <begin position="956"/>
        <end position="1046"/>
    </location>
</feature>
<accession>A0ABD4TRW0</accession>
<keyword evidence="6" id="KW-0472">Membrane</keyword>
<gene>
    <name evidence="8" type="ORF">KBX22_09965</name>
</gene>
<feature type="compositionally biased region" description="Polar residues" evidence="5">
    <location>
        <begin position="458"/>
        <end position="467"/>
    </location>
</feature>
<comment type="caution">
    <text evidence="8">The sequence shown here is derived from an EMBL/GenBank/DDBJ whole genome shotgun (WGS) entry which is preliminary data.</text>
</comment>
<proteinExistence type="predicted"/>
<feature type="domain" description="Long Rib" evidence="7">
    <location>
        <begin position="865"/>
        <end position="949"/>
    </location>
</feature>
<keyword evidence="4" id="KW-0106">Calcium</keyword>
<keyword evidence="6" id="KW-0812">Transmembrane</keyword>
<feature type="region of interest" description="Disordered" evidence="5">
    <location>
        <begin position="1046"/>
        <end position="1087"/>
    </location>
</feature>
<evidence type="ECO:0000313" key="9">
    <source>
        <dbReference type="Proteomes" id="UP001205080"/>
    </source>
</evidence>
<feature type="compositionally biased region" description="Basic and acidic residues" evidence="5">
    <location>
        <begin position="213"/>
        <end position="229"/>
    </location>
</feature>
<feature type="transmembrane region" description="Helical" evidence="6">
    <location>
        <begin position="1089"/>
        <end position="1111"/>
    </location>
</feature>
<dbReference type="InterPro" id="IPR044055">
    <property type="entry name" value="RibLong"/>
</dbReference>
<name>A0ABD4TRW0_9CORY</name>
<feature type="region of interest" description="Disordered" evidence="5">
    <location>
        <begin position="449"/>
        <end position="472"/>
    </location>
</feature>
<feature type="compositionally biased region" description="Low complexity" evidence="5">
    <location>
        <begin position="277"/>
        <end position="304"/>
    </location>
</feature>
<dbReference type="InterPro" id="IPR059100">
    <property type="entry name" value="TSP3_bac"/>
</dbReference>
<feature type="compositionally biased region" description="Pro residues" evidence="5">
    <location>
        <begin position="1065"/>
        <end position="1082"/>
    </location>
</feature>
<evidence type="ECO:0000256" key="6">
    <source>
        <dbReference type="SAM" id="Phobius"/>
    </source>
</evidence>
<evidence type="ECO:0000256" key="5">
    <source>
        <dbReference type="SAM" id="MobiDB-lite"/>
    </source>
</evidence>